<accession>A0A438NDA1</accession>
<dbReference type="EMBL" id="NAJM01000007">
    <property type="protein sequence ID" value="RVX73700.1"/>
    <property type="molecule type" value="Genomic_DNA"/>
</dbReference>
<evidence type="ECO:0000256" key="1">
    <source>
        <dbReference type="SAM" id="MobiDB-lite"/>
    </source>
</evidence>
<comment type="caution">
    <text evidence="3">The sequence shown here is derived from an EMBL/GenBank/DDBJ whole genome shotgun (WGS) entry which is preliminary data.</text>
</comment>
<dbReference type="Proteomes" id="UP000288859">
    <property type="component" value="Unassembled WGS sequence"/>
</dbReference>
<dbReference type="PANTHER" id="PTHR40780">
    <property type="entry name" value="DUF3669 DOMAIN-CONTAINING PROTEIN"/>
    <property type="match status" value="1"/>
</dbReference>
<dbReference type="VEuPathDB" id="FungiDB:PV10_06328"/>
<feature type="region of interest" description="Disordered" evidence="1">
    <location>
        <begin position="424"/>
        <end position="489"/>
    </location>
</feature>
<sequence>MTSSSSAAPLEESKSLPKASNRRQQVSSYSVHTPSLENLAIQNLRLEDQLLQQAANETNEQTLKRLLSTKSAISTTSSFAERQQASYLQGSGFREIGTGSIGTVLEHPGTIWAYKFALLDQSDKLWNNYLMGLQVQQSFALRAKMSADVAIPQCMWFATAYSQFWTTYKSQIPDSRRPGDVLCMERIFPLPEVIRNKLIDVFCQLDPASREQAKKIASNKNCLIRPYLGRARITSGQSRLRAFSLRNYKLHLDQIQYIGLDVEELASSMAKAMAIMHWDIGIDAADAEFVLGSSPTVEGTVPPAANDITSLLRTAEKVDTFREVTISNPNFKQRLVTLWLLDFDACGKINTNAAGVQRAVKAFLENEPYCPRPNGGSNYCDHLWSVFGNQYLETSRSILVGVDGNVASLPVSFLTGVVKALAGSGSSQPQARRGDRQSQETLPPIREGSQYLSGQRSGRGHFRERADIGSGQPYSKLPSFQPPPGSWRR</sequence>
<dbReference type="PANTHER" id="PTHR40780:SF2">
    <property type="entry name" value="DUF3669 DOMAIN-CONTAINING PROTEIN"/>
    <property type="match status" value="1"/>
</dbReference>
<feature type="region of interest" description="Disordered" evidence="1">
    <location>
        <begin position="1"/>
        <end position="31"/>
    </location>
</feature>
<dbReference type="OrthoDB" id="2993351at2759"/>
<proteinExistence type="predicted"/>
<feature type="domain" description="DUF3669" evidence="2">
    <location>
        <begin position="338"/>
        <end position="399"/>
    </location>
</feature>
<evidence type="ECO:0000313" key="4">
    <source>
        <dbReference type="Proteomes" id="UP000288859"/>
    </source>
</evidence>
<dbReference type="AlphaFoldDB" id="A0A438NDA1"/>
<reference evidence="3 4" key="1">
    <citation type="submission" date="2017-03" db="EMBL/GenBank/DDBJ databases">
        <title>Genomes of endolithic fungi from Antarctica.</title>
        <authorList>
            <person name="Coleine C."/>
            <person name="Masonjones S."/>
            <person name="Stajich J.E."/>
        </authorList>
    </citation>
    <scope>NUCLEOTIDE SEQUENCE [LARGE SCALE GENOMIC DNA]</scope>
    <source>
        <strain evidence="3 4">CCFEE 6314</strain>
    </source>
</reference>
<evidence type="ECO:0000313" key="3">
    <source>
        <dbReference type="EMBL" id="RVX73700.1"/>
    </source>
</evidence>
<gene>
    <name evidence="3" type="ORF">B0A52_02590</name>
</gene>
<protein>
    <recommendedName>
        <fullName evidence="2">DUF3669 domain-containing protein</fullName>
    </recommendedName>
</protein>
<dbReference type="Pfam" id="PF12417">
    <property type="entry name" value="DUF3669"/>
    <property type="match status" value="1"/>
</dbReference>
<dbReference type="InterPro" id="IPR022137">
    <property type="entry name" value="Znf_prot_DUF3669"/>
</dbReference>
<evidence type="ECO:0000259" key="2">
    <source>
        <dbReference type="Pfam" id="PF12417"/>
    </source>
</evidence>
<feature type="compositionally biased region" description="Polar residues" evidence="1">
    <location>
        <begin position="22"/>
        <end position="31"/>
    </location>
</feature>
<feature type="compositionally biased region" description="Pro residues" evidence="1">
    <location>
        <begin position="480"/>
        <end position="489"/>
    </location>
</feature>
<name>A0A438NDA1_EXOME</name>
<organism evidence="3 4">
    <name type="scientific">Exophiala mesophila</name>
    <name type="common">Black yeast-like fungus</name>
    <dbReference type="NCBI Taxonomy" id="212818"/>
    <lineage>
        <taxon>Eukaryota</taxon>
        <taxon>Fungi</taxon>
        <taxon>Dikarya</taxon>
        <taxon>Ascomycota</taxon>
        <taxon>Pezizomycotina</taxon>
        <taxon>Eurotiomycetes</taxon>
        <taxon>Chaetothyriomycetidae</taxon>
        <taxon>Chaetothyriales</taxon>
        <taxon>Herpotrichiellaceae</taxon>
        <taxon>Exophiala</taxon>
    </lineage>
</organism>